<organism evidence="2 3">
    <name type="scientific">Burkholderia cepacia</name>
    <name type="common">Pseudomonas cepacia</name>
    <dbReference type="NCBI Taxonomy" id="292"/>
    <lineage>
        <taxon>Bacteria</taxon>
        <taxon>Pseudomonadati</taxon>
        <taxon>Pseudomonadota</taxon>
        <taxon>Betaproteobacteria</taxon>
        <taxon>Burkholderiales</taxon>
        <taxon>Burkholderiaceae</taxon>
        <taxon>Burkholderia</taxon>
        <taxon>Burkholderia cepacia complex</taxon>
    </lineage>
</organism>
<dbReference type="InterPro" id="IPR000073">
    <property type="entry name" value="AB_hydrolase_1"/>
</dbReference>
<reference evidence="2 3" key="1">
    <citation type="submission" date="2015-12" db="EMBL/GenBank/DDBJ databases">
        <title>Diversity of Burkholderia near neighbor genomes.</title>
        <authorList>
            <person name="Sahl J."/>
            <person name="Wagner D."/>
            <person name="Keim P."/>
        </authorList>
    </citation>
    <scope>NUCLEOTIDE SEQUENCE [LARGE SCALE GENOMIC DNA]</scope>
    <source>
        <strain evidence="2 3">MSMB1184WGS</strain>
    </source>
</reference>
<evidence type="ECO:0000313" key="2">
    <source>
        <dbReference type="EMBL" id="AOK14795.1"/>
    </source>
</evidence>
<dbReference type="SUPFAM" id="SSF53474">
    <property type="entry name" value="alpha/beta-Hydrolases"/>
    <property type="match status" value="1"/>
</dbReference>
<dbReference type="Pfam" id="PF12697">
    <property type="entry name" value="Abhydrolase_6"/>
    <property type="match status" value="1"/>
</dbReference>
<evidence type="ECO:0000259" key="1">
    <source>
        <dbReference type="Pfam" id="PF12697"/>
    </source>
</evidence>
<evidence type="ECO:0000313" key="3">
    <source>
        <dbReference type="Proteomes" id="UP000094776"/>
    </source>
</evidence>
<dbReference type="InterPro" id="IPR029058">
    <property type="entry name" value="AB_hydrolase_fold"/>
</dbReference>
<dbReference type="AlphaFoldDB" id="A0A1B4PLK7"/>
<dbReference type="InterPro" id="IPR050471">
    <property type="entry name" value="AB_hydrolase"/>
</dbReference>
<dbReference type="PANTHER" id="PTHR43433:SF5">
    <property type="entry name" value="AB HYDROLASE-1 DOMAIN-CONTAINING PROTEIN"/>
    <property type="match status" value="1"/>
</dbReference>
<dbReference type="RefSeq" id="WP_069269565.1">
    <property type="nucleotide sequence ID" value="NZ_CP013442.1"/>
</dbReference>
<name>A0A1B4PLK7_BURCE</name>
<dbReference type="PANTHER" id="PTHR43433">
    <property type="entry name" value="HYDROLASE, ALPHA/BETA FOLD FAMILY PROTEIN"/>
    <property type="match status" value="1"/>
</dbReference>
<protein>
    <submittedName>
        <fullName evidence="2">Alpha/beta hydrolase</fullName>
    </submittedName>
</protein>
<proteinExistence type="predicted"/>
<dbReference type="GO" id="GO:0046503">
    <property type="term" value="P:glycerolipid catabolic process"/>
    <property type="evidence" value="ECO:0007669"/>
    <property type="project" value="TreeGrafter"/>
</dbReference>
<feature type="domain" description="AB hydrolase-1" evidence="1">
    <location>
        <begin position="69"/>
        <end position="291"/>
    </location>
</feature>
<sequence length="322" mass="34031">MADLIDLRARTALPYLDARLRAFDALRPLDALTPRTVTASDGVPLAAFDAGAPDAPTVLVVNALGVSAAFVAPLVARLADRCRVITWESRGLPDARGDASDLSLARHARDAADVLAALAGASVHVAALVAYCSGANVAAYALDERVLAADRLAIVSPSLEIAGVADKTLYQKTVLPLWARIAEAGAKHAALVRVLLSQARRVDDGSLDYQLSTLNALPFGDDDSICRYARMQAACLREDWAARLGRLALPARVLHGARDDVIHAATSRGVAQALPVATLETIDDAGHFGVYTSRALQDRIAAFLDDAGQPAGERLSDKECER</sequence>
<dbReference type="GO" id="GO:0004806">
    <property type="term" value="F:triacylglycerol lipase activity"/>
    <property type="evidence" value="ECO:0007669"/>
    <property type="project" value="TreeGrafter"/>
</dbReference>
<accession>A0A1B4PLK7</accession>
<keyword evidence="2" id="KW-0378">Hydrolase</keyword>
<gene>
    <name evidence="2" type="ORF">WT26_01750</name>
</gene>
<dbReference type="Gene3D" id="3.40.50.1820">
    <property type="entry name" value="alpha/beta hydrolase"/>
    <property type="match status" value="1"/>
</dbReference>
<dbReference type="EMBL" id="CP013442">
    <property type="protein sequence ID" value="AOK14795.1"/>
    <property type="molecule type" value="Genomic_DNA"/>
</dbReference>
<dbReference type="Proteomes" id="UP000094776">
    <property type="component" value="Chromosome 3"/>
</dbReference>